<dbReference type="EMBL" id="CAJNOT010005707">
    <property type="protein sequence ID" value="CAF1472846.1"/>
    <property type="molecule type" value="Genomic_DNA"/>
</dbReference>
<organism evidence="3 5">
    <name type="scientific">Rotaria sordida</name>
    <dbReference type="NCBI Taxonomy" id="392033"/>
    <lineage>
        <taxon>Eukaryota</taxon>
        <taxon>Metazoa</taxon>
        <taxon>Spiralia</taxon>
        <taxon>Gnathifera</taxon>
        <taxon>Rotifera</taxon>
        <taxon>Eurotatoria</taxon>
        <taxon>Bdelloidea</taxon>
        <taxon>Philodinida</taxon>
        <taxon>Philodinidae</taxon>
        <taxon>Rotaria</taxon>
    </lineage>
</organism>
<dbReference type="InterPro" id="IPR009009">
    <property type="entry name" value="RlpA-like_DPBB"/>
</dbReference>
<protein>
    <recommendedName>
        <fullName evidence="2">RlpA-like protein double-psi beta-barrel domain-containing protein</fullName>
    </recommendedName>
</protein>
<dbReference type="Pfam" id="PF03330">
    <property type="entry name" value="DPBB_1"/>
    <property type="match status" value="1"/>
</dbReference>
<dbReference type="PANTHER" id="PTHR31836:SF21">
    <property type="entry name" value="EXPANSIN-LIKE PROTEIN 7"/>
    <property type="match status" value="1"/>
</dbReference>
<dbReference type="InterPro" id="IPR051477">
    <property type="entry name" value="Expansin_CellWall"/>
</dbReference>
<reference evidence="3" key="1">
    <citation type="submission" date="2021-02" db="EMBL/GenBank/DDBJ databases">
        <authorList>
            <person name="Nowell W R."/>
        </authorList>
    </citation>
    <scope>NUCLEOTIDE SEQUENCE</scope>
</reference>
<evidence type="ECO:0000313" key="5">
    <source>
        <dbReference type="Proteomes" id="UP000663864"/>
    </source>
</evidence>
<dbReference type="PANTHER" id="PTHR31836">
    <property type="match status" value="1"/>
</dbReference>
<comment type="caution">
    <text evidence="3">The sequence shown here is derived from an EMBL/GenBank/DDBJ whole genome shotgun (WGS) entry which is preliminary data.</text>
</comment>
<dbReference type="AlphaFoldDB" id="A0A815R5W7"/>
<dbReference type="Proteomes" id="UP000663836">
    <property type="component" value="Unassembled WGS sequence"/>
</dbReference>
<dbReference type="Proteomes" id="UP000663864">
    <property type="component" value="Unassembled WGS sequence"/>
</dbReference>
<proteinExistence type="predicted"/>
<keyword evidence="1" id="KW-0732">Signal</keyword>
<evidence type="ECO:0000256" key="1">
    <source>
        <dbReference type="ARBA" id="ARBA00022729"/>
    </source>
</evidence>
<accession>A0A815R5W7</accession>
<gene>
    <name evidence="4" type="ORF">JBS370_LOCUS32037</name>
    <name evidence="3" type="ORF">ZHD862_LOCUS36215</name>
</gene>
<feature type="domain" description="RlpA-like protein double-psi beta-barrel" evidence="2">
    <location>
        <begin position="20"/>
        <end position="69"/>
    </location>
</feature>
<dbReference type="Gene3D" id="2.40.40.10">
    <property type="entry name" value="RlpA-like domain"/>
    <property type="match status" value="1"/>
</dbReference>
<name>A0A815R5W7_9BILA</name>
<feature type="non-terminal residue" evidence="3">
    <location>
        <position position="1"/>
    </location>
</feature>
<dbReference type="InterPro" id="IPR036908">
    <property type="entry name" value="RlpA-like_sf"/>
</dbReference>
<evidence type="ECO:0000313" key="4">
    <source>
        <dbReference type="EMBL" id="CAF4107618.1"/>
    </source>
</evidence>
<evidence type="ECO:0000313" key="3">
    <source>
        <dbReference type="EMBL" id="CAF1472846.1"/>
    </source>
</evidence>
<sequence length="73" mass="7998">AQFDPSTPNGNPNRNRLCNKQIYVNGPHGTATVRVVDRCPGCAYGALDLSPAAFKRIVGNLDKGVGQVTWWWK</sequence>
<dbReference type="SUPFAM" id="SSF50685">
    <property type="entry name" value="Barwin-like endoglucanases"/>
    <property type="match status" value="1"/>
</dbReference>
<dbReference type="EMBL" id="CAJOBD010008235">
    <property type="protein sequence ID" value="CAF4107618.1"/>
    <property type="molecule type" value="Genomic_DNA"/>
</dbReference>
<dbReference type="CDD" id="cd22191">
    <property type="entry name" value="DPBB_RlpA_EXP_N-like"/>
    <property type="match status" value="1"/>
</dbReference>
<evidence type="ECO:0000259" key="2">
    <source>
        <dbReference type="Pfam" id="PF03330"/>
    </source>
</evidence>